<keyword evidence="4" id="KW-1185">Reference proteome</keyword>
<name>A0A0R2FIF2_9LACO</name>
<sequence>MKLYSYRYLQELPHPNWWLVGIVLATLVLILFGLLYRMHGHGRERYRQLDIIAVVIVLLLAAIQVSRLNDRYQARQRQQQAVQLLQKAARQLHCSPTELSLSAAEPRSQLLLHDGRHHDNYLLLIGDTSHPQKFILAQTTLIHPRFHIEEGKS</sequence>
<feature type="transmembrane region" description="Helical" evidence="1">
    <location>
        <begin position="17"/>
        <end position="36"/>
    </location>
</feature>
<keyword evidence="1" id="KW-0812">Transmembrane</keyword>
<dbReference type="InterPro" id="IPR021707">
    <property type="entry name" value="DUF3290"/>
</dbReference>
<dbReference type="Pfam" id="PF11694">
    <property type="entry name" value="DUF3290"/>
    <property type="match status" value="1"/>
</dbReference>
<proteinExistence type="predicted"/>
<dbReference type="Proteomes" id="UP000051645">
    <property type="component" value="Unassembled WGS sequence"/>
</dbReference>
<dbReference type="PATRIC" id="fig|81857.3.peg.1444"/>
<keyword evidence="1" id="KW-1133">Transmembrane helix</keyword>
<evidence type="ECO:0000313" key="5">
    <source>
        <dbReference type="Proteomes" id="UP000051751"/>
    </source>
</evidence>
<evidence type="ECO:0000256" key="1">
    <source>
        <dbReference type="SAM" id="Phobius"/>
    </source>
</evidence>
<evidence type="ECO:0000313" key="2">
    <source>
        <dbReference type="EMBL" id="KRN28434.1"/>
    </source>
</evidence>
<gene>
    <name evidence="2" type="ORF">IV38_GL001434</name>
    <name evidence="3" type="ORF">IV40_GL001221</name>
</gene>
<evidence type="ECO:0000313" key="4">
    <source>
        <dbReference type="Proteomes" id="UP000051645"/>
    </source>
</evidence>
<evidence type="ECO:0000313" key="3">
    <source>
        <dbReference type="EMBL" id="KRN31935.1"/>
    </source>
</evidence>
<dbReference type="EMBL" id="JQAT01000003">
    <property type="protein sequence ID" value="KRN28434.1"/>
    <property type="molecule type" value="Genomic_DNA"/>
</dbReference>
<feature type="transmembrane region" description="Helical" evidence="1">
    <location>
        <begin position="48"/>
        <end position="66"/>
    </location>
</feature>
<dbReference type="EMBL" id="JQAZ01000003">
    <property type="protein sequence ID" value="KRN31935.1"/>
    <property type="molecule type" value="Genomic_DNA"/>
</dbReference>
<reference evidence="4 5" key="1">
    <citation type="journal article" date="2015" name="Genome Announc.">
        <title>Expanding the biotechnology potential of lactobacilli through comparative genomics of 213 strains and associated genera.</title>
        <authorList>
            <person name="Sun Z."/>
            <person name="Harris H.M."/>
            <person name="McCann A."/>
            <person name="Guo C."/>
            <person name="Argimon S."/>
            <person name="Zhang W."/>
            <person name="Yang X."/>
            <person name="Jeffery I.B."/>
            <person name="Cooney J.C."/>
            <person name="Kagawa T.F."/>
            <person name="Liu W."/>
            <person name="Song Y."/>
            <person name="Salvetti E."/>
            <person name="Wrobel A."/>
            <person name="Rasinkangas P."/>
            <person name="Parkhill J."/>
            <person name="Rea M.C."/>
            <person name="O'Sullivan O."/>
            <person name="Ritari J."/>
            <person name="Douillard F.P."/>
            <person name="Paul Ross R."/>
            <person name="Yang R."/>
            <person name="Briner A.E."/>
            <person name="Felis G.E."/>
            <person name="de Vos W.M."/>
            <person name="Barrangou R."/>
            <person name="Klaenhammer T.R."/>
            <person name="Caufield P.W."/>
            <person name="Cui Y."/>
            <person name="Zhang H."/>
            <person name="O'Toole P.W."/>
        </authorList>
    </citation>
    <scope>NUCLEOTIDE SEQUENCE [LARGE SCALE GENOMIC DNA]</scope>
    <source>
        <strain evidence="2 5">ATCC BAA-66</strain>
        <strain evidence="3 4">DSM 13344</strain>
    </source>
</reference>
<dbReference type="AlphaFoldDB" id="A0A0R2FIF2"/>
<organism evidence="2 5">
    <name type="scientific">Lactobacillus selangorensis</name>
    <dbReference type="NCBI Taxonomy" id="81857"/>
    <lineage>
        <taxon>Bacteria</taxon>
        <taxon>Bacillati</taxon>
        <taxon>Bacillota</taxon>
        <taxon>Bacilli</taxon>
        <taxon>Lactobacillales</taxon>
        <taxon>Lactobacillaceae</taxon>
        <taxon>Lactobacillus</taxon>
    </lineage>
</organism>
<accession>A0A0R2FIF2</accession>
<dbReference type="Proteomes" id="UP000051751">
    <property type="component" value="Unassembled WGS sequence"/>
</dbReference>
<comment type="caution">
    <text evidence="2">The sequence shown here is derived from an EMBL/GenBank/DDBJ whole genome shotgun (WGS) entry which is preliminary data.</text>
</comment>
<dbReference type="STRING" id="81857.IV38_GL001434"/>
<dbReference type="RefSeq" id="WP_057769391.1">
    <property type="nucleotide sequence ID" value="NZ_JQAT01000003.1"/>
</dbReference>
<evidence type="ECO:0008006" key="6">
    <source>
        <dbReference type="Google" id="ProtNLM"/>
    </source>
</evidence>
<keyword evidence="1" id="KW-0472">Membrane</keyword>
<protein>
    <recommendedName>
        <fullName evidence="6">DUF3290 domain-containing protein</fullName>
    </recommendedName>
</protein>